<dbReference type="InterPro" id="IPR029058">
    <property type="entry name" value="AB_hydrolase_fold"/>
</dbReference>
<dbReference type="EMBL" id="MU858125">
    <property type="protein sequence ID" value="KAK4212520.1"/>
    <property type="molecule type" value="Genomic_DNA"/>
</dbReference>
<name>A0AAN6Y5Z9_9PEZI</name>
<gene>
    <name evidence="2" type="ORF">QBC37DRAFT_287813</name>
</gene>
<dbReference type="PANTHER" id="PTHR17630">
    <property type="entry name" value="DIENELACTONE HYDROLASE"/>
    <property type="match status" value="1"/>
</dbReference>
<dbReference type="Pfam" id="PF01738">
    <property type="entry name" value="DLH"/>
    <property type="match status" value="1"/>
</dbReference>
<dbReference type="Proteomes" id="UP001301769">
    <property type="component" value="Unassembled WGS sequence"/>
</dbReference>
<organism evidence="2 3">
    <name type="scientific">Rhypophila decipiens</name>
    <dbReference type="NCBI Taxonomy" id="261697"/>
    <lineage>
        <taxon>Eukaryota</taxon>
        <taxon>Fungi</taxon>
        <taxon>Dikarya</taxon>
        <taxon>Ascomycota</taxon>
        <taxon>Pezizomycotina</taxon>
        <taxon>Sordariomycetes</taxon>
        <taxon>Sordariomycetidae</taxon>
        <taxon>Sordariales</taxon>
        <taxon>Naviculisporaceae</taxon>
        <taxon>Rhypophila</taxon>
    </lineage>
</organism>
<comment type="caution">
    <text evidence="2">The sequence shown here is derived from an EMBL/GenBank/DDBJ whole genome shotgun (WGS) entry which is preliminary data.</text>
</comment>
<keyword evidence="2" id="KW-0378">Hydrolase</keyword>
<protein>
    <submittedName>
        <fullName evidence="2">Alpha/Beta hydrolase protein</fullName>
    </submittedName>
</protein>
<evidence type="ECO:0000313" key="3">
    <source>
        <dbReference type="Proteomes" id="UP001301769"/>
    </source>
</evidence>
<dbReference type="PANTHER" id="PTHR17630:SF55">
    <property type="entry name" value="DIENELACTONE HYDROLASE FAMILY PROTEIN (AFU_ORTHOLOGUE AFUA_1G01900)"/>
    <property type="match status" value="1"/>
</dbReference>
<sequence>MSTTTDKIQPCCLTGFRWSGTPQGEEITCYISKPANASNSPSSSKKRAILQIHDLFGWTFPNNRLLADHYAAETNSTVYLPDFFDGLVIPSDLIAQEKWDQIDLAGFTAKNSREIREPEVFGWARYLGHELGFEKLGAVGFCFGGWAVFRLASLDQESGGLDQHGDGKRRLVDCISAGHPTWLKESDVDGASTNVGVQVLSTEVDQQFNPQLKAYTFNKLQERGVPFEWVHFPGVGHGCLARGDENIKGEREALVRGKNAVVGFMRQWLGTD</sequence>
<evidence type="ECO:0000259" key="1">
    <source>
        <dbReference type="Pfam" id="PF01738"/>
    </source>
</evidence>
<reference evidence="2" key="1">
    <citation type="journal article" date="2023" name="Mol. Phylogenet. Evol.">
        <title>Genome-scale phylogeny and comparative genomics of the fungal order Sordariales.</title>
        <authorList>
            <person name="Hensen N."/>
            <person name="Bonometti L."/>
            <person name="Westerberg I."/>
            <person name="Brannstrom I.O."/>
            <person name="Guillou S."/>
            <person name="Cros-Aarteil S."/>
            <person name="Calhoun S."/>
            <person name="Haridas S."/>
            <person name="Kuo A."/>
            <person name="Mondo S."/>
            <person name="Pangilinan J."/>
            <person name="Riley R."/>
            <person name="LaButti K."/>
            <person name="Andreopoulos B."/>
            <person name="Lipzen A."/>
            <person name="Chen C."/>
            <person name="Yan M."/>
            <person name="Daum C."/>
            <person name="Ng V."/>
            <person name="Clum A."/>
            <person name="Steindorff A."/>
            <person name="Ohm R.A."/>
            <person name="Martin F."/>
            <person name="Silar P."/>
            <person name="Natvig D.O."/>
            <person name="Lalanne C."/>
            <person name="Gautier V."/>
            <person name="Ament-Velasquez S.L."/>
            <person name="Kruys A."/>
            <person name="Hutchinson M.I."/>
            <person name="Powell A.J."/>
            <person name="Barry K."/>
            <person name="Miller A.N."/>
            <person name="Grigoriev I.V."/>
            <person name="Debuchy R."/>
            <person name="Gladieux P."/>
            <person name="Hiltunen Thoren M."/>
            <person name="Johannesson H."/>
        </authorList>
    </citation>
    <scope>NUCLEOTIDE SEQUENCE</scope>
    <source>
        <strain evidence="2">PSN293</strain>
    </source>
</reference>
<feature type="domain" description="Dienelactone hydrolase" evidence="1">
    <location>
        <begin position="40"/>
        <end position="267"/>
    </location>
</feature>
<keyword evidence="3" id="KW-1185">Reference proteome</keyword>
<dbReference type="GO" id="GO:0016787">
    <property type="term" value="F:hydrolase activity"/>
    <property type="evidence" value="ECO:0007669"/>
    <property type="project" value="UniProtKB-KW"/>
</dbReference>
<evidence type="ECO:0000313" key="2">
    <source>
        <dbReference type="EMBL" id="KAK4212520.1"/>
    </source>
</evidence>
<dbReference type="AlphaFoldDB" id="A0AAN6Y5Z9"/>
<proteinExistence type="predicted"/>
<dbReference type="InterPro" id="IPR002925">
    <property type="entry name" value="Dienelactn_hydro"/>
</dbReference>
<reference evidence="2" key="2">
    <citation type="submission" date="2023-05" db="EMBL/GenBank/DDBJ databases">
        <authorList>
            <consortium name="Lawrence Berkeley National Laboratory"/>
            <person name="Steindorff A."/>
            <person name="Hensen N."/>
            <person name="Bonometti L."/>
            <person name="Westerberg I."/>
            <person name="Brannstrom I.O."/>
            <person name="Guillou S."/>
            <person name="Cros-Aarteil S."/>
            <person name="Calhoun S."/>
            <person name="Haridas S."/>
            <person name="Kuo A."/>
            <person name="Mondo S."/>
            <person name="Pangilinan J."/>
            <person name="Riley R."/>
            <person name="Labutti K."/>
            <person name="Andreopoulos B."/>
            <person name="Lipzen A."/>
            <person name="Chen C."/>
            <person name="Yanf M."/>
            <person name="Daum C."/>
            <person name="Ng V."/>
            <person name="Clum A."/>
            <person name="Ohm R."/>
            <person name="Martin F."/>
            <person name="Silar P."/>
            <person name="Natvig D."/>
            <person name="Lalanne C."/>
            <person name="Gautier V."/>
            <person name="Ament-Velasquez S.L."/>
            <person name="Kruys A."/>
            <person name="Hutchinson M.I."/>
            <person name="Powell A.J."/>
            <person name="Barry K."/>
            <person name="Miller A.N."/>
            <person name="Grigoriev I.V."/>
            <person name="Debuchy R."/>
            <person name="Gladieux P."/>
            <person name="Thoren M.H."/>
            <person name="Johannesson H."/>
        </authorList>
    </citation>
    <scope>NUCLEOTIDE SEQUENCE</scope>
    <source>
        <strain evidence="2">PSN293</strain>
    </source>
</reference>
<dbReference type="SUPFAM" id="SSF53474">
    <property type="entry name" value="alpha/beta-Hydrolases"/>
    <property type="match status" value="1"/>
</dbReference>
<accession>A0AAN6Y5Z9</accession>
<dbReference type="Gene3D" id="3.40.50.1820">
    <property type="entry name" value="alpha/beta hydrolase"/>
    <property type="match status" value="1"/>
</dbReference>